<keyword evidence="1" id="KW-0472">Membrane</keyword>
<dbReference type="EMBL" id="JAPJDZ010000078">
    <property type="protein sequence ID" value="MDP5137925.1"/>
    <property type="molecule type" value="Genomic_DNA"/>
</dbReference>
<reference evidence="3 4" key="1">
    <citation type="submission" date="2022-11" db="EMBL/GenBank/DDBJ databases">
        <title>Viruses from the air-sea interface of a natural surface slick.</title>
        <authorList>
            <person name="Rahlff J."/>
            <person name="Holmfeldt K."/>
        </authorList>
    </citation>
    <scope>NUCLEOTIDE SEQUENCE [LARGE SCALE GENOMIC DNA]</scope>
    <source>
        <strain evidence="3 4">SMS4</strain>
    </source>
</reference>
<protein>
    <submittedName>
        <fullName evidence="3">Rap1a/Tai family immunity protein</fullName>
    </submittedName>
</protein>
<feature type="transmembrane region" description="Helical" evidence="1">
    <location>
        <begin position="73"/>
        <end position="93"/>
    </location>
</feature>
<feature type="transmembrane region" description="Helical" evidence="1">
    <location>
        <begin position="12"/>
        <end position="33"/>
    </location>
</feature>
<gene>
    <name evidence="3" type="ORF">ORJ04_18395</name>
</gene>
<proteinExistence type="predicted"/>
<evidence type="ECO:0000259" key="2">
    <source>
        <dbReference type="Pfam" id="PF18602"/>
    </source>
</evidence>
<feature type="transmembrane region" description="Helical" evidence="1">
    <location>
        <begin position="45"/>
        <end position="66"/>
    </location>
</feature>
<evidence type="ECO:0000313" key="4">
    <source>
        <dbReference type="Proteomes" id="UP001231109"/>
    </source>
</evidence>
<dbReference type="Pfam" id="PF18602">
    <property type="entry name" value="Rap1a"/>
    <property type="match status" value="1"/>
</dbReference>
<dbReference type="Gene3D" id="1.10.890.40">
    <property type="match status" value="1"/>
</dbReference>
<keyword evidence="1" id="KW-0812">Transmembrane</keyword>
<accession>A0ABT9I4K1</accession>
<keyword evidence="4" id="KW-1185">Reference proteome</keyword>
<sequence>MQKFHDDNYKWSNVGAGILLAIAIMFIFDIAIYDQNYNEIVFAKSLGLIFGCMVASGIVVLLASMFKVEYKKILFISLTYVFGFMSMLGQSGYSLSGTESNTQTVSTFPNKTIKPDQAVRDNKTAVDVAEQQNNTPVKEEDSIPAFVKIDAKEKEPFTHLLSGNGLYSVKTDYDKIPDINSVSGPGVTNLHAGLFVGYVGGVADTGRYTLYCPPDTFALQQAIEISAKYITAVPERRHLGAARLISEALSEHYPCHKQK</sequence>
<dbReference type="RefSeq" id="WP_305977124.1">
    <property type="nucleotide sequence ID" value="NZ_JAPJDZ010000078.1"/>
</dbReference>
<name>A0ABT9I4K1_9GAMM</name>
<comment type="caution">
    <text evidence="3">The sequence shown here is derived from an EMBL/GenBank/DDBJ whole genome shotgun (WGS) entry which is preliminary data.</text>
</comment>
<evidence type="ECO:0000313" key="3">
    <source>
        <dbReference type="EMBL" id="MDP5137925.1"/>
    </source>
</evidence>
<dbReference type="InterPro" id="IPR041238">
    <property type="entry name" value="Rap1a"/>
</dbReference>
<keyword evidence="1" id="KW-1133">Transmembrane helix</keyword>
<organism evidence="3 4">
    <name type="scientific">Rheinheimera baltica</name>
    <dbReference type="NCBI Taxonomy" id="67576"/>
    <lineage>
        <taxon>Bacteria</taxon>
        <taxon>Pseudomonadati</taxon>
        <taxon>Pseudomonadota</taxon>
        <taxon>Gammaproteobacteria</taxon>
        <taxon>Chromatiales</taxon>
        <taxon>Chromatiaceae</taxon>
        <taxon>Rheinheimera</taxon>
    </lineage>
</organism>
<dbReference type="Proteomes" id="UP001231109">
    <property type="component" value="Unassembled WGS sequence"/>
</dbReference>
<feature type="domain" description="Rap1a immunity protein" evidence="2">
    <location>
        <begin position="191"/>
        <end position="255"/>
    </location>
</feature>
<evidence type="ECO:0000256" key="1">
    <source>
        <dbReference type="SAM" id="Phobius"/>
    </source>
</evidence>